<keyword evidence="2" id="KW-1185">Reference proteome</keyword>
<proteinExistence type="predicted"/>
<dbReference type="RefSeq" id="WP_379685994.1">
    <property type="nucleotide sequence ID" value="NZ_JBHLYW010000007.1"/>
</dbReference>
<dbReference type="Proteomes" id="UP001589734">
    <property type="component" value="Unassembled WGS sequence"/>
</dbReference>
<accession>A0ABV6BSD2</accession>
<organism evidence="1 2">
    <name type="scientific">Flavobacterium procerum</name>
    <dbReference type="NCBI Taxonomy" id="1455569"/>
    <lineage>
        <taxon>Bacteria</taxon>
        <taxon>Pseudomonadati</taxon>
        <taxon>Bacteroidota</taxon>
        <taxon>Flavobacteriia</taxon>
        <taxon>Flavobacteriales</taxon>
        <taxon>Flavobacteriaceae</taxon>
        <taxon>Flavobacterium</taxon>
    </lineage>
</organism>
<protein>
    <submittedName>
        <fullName evidence="1">Uncharacterized protein</fullName>
    </submittedName>
</protein>
<sequence length="87" mass="10218">MSREEIENKLQEILMNILHGDGQNHTIRIVLSDNTVFNGFRIIENSQTYILGLTEEQRINQIKGESFFLTTVILKKKIRELDCPELW</sequence>
<dbReference type="EMBL" id="JBHLYW010000007">
    <property type="protein sequence ID" value="MFC0076964.1"/>
    <property type="molecule type" value="Genomic_DNA"/>
</dbReference>
<evidence type="ECO:0000313" key="2">
    <source>
        <dbReference type="Proteomes" id="UP001589734"/>
    </source>
</evidence>
<comment type="caution">
    <text evidence="1">The sequence shown here is derived from an EMBL/GenBank/DDBJ whole genome shotgun (WGS) entry which is preliminary data.</text>
</comment>
<reference evidence="1 2" key="1">
    <citation type="submission" date="2024-09" db="EMBL/GenBank/DDBJ databases">
        <authorList>
            <person name="Sun Q."/>
            <person name="Mori K."/>
        </authorList>
    </citation>
    <scope>NUCLEOTIDE SEQUENCE [LARGE SCALE GENOMIC DNA]</scope>
    <source>
        <strain evidence="1 2">CGMCC 1.12926</strain>
    </source>
</reference>
<evidence type="ECO:0000313" key="1">
    <source>
        <dbReference type="EMBL" id="MFC0076964.1"/>
    </source>
</evidence>
<name>A0ABV6BSD2_9FLAO</name>
<gene>
    <name evidence="1" type="ORF">ACFFLS_07920</name>
</gene>